<name>A0A8S2FUJ3_9BILA</name>
<evidence type="ECO:0000256" key="1">
    <source>
        <dbReference type="ARBA" id="ARBA00022679"/>
    </source>
</evidence>
<dbReference type="GO" id="GO:0005524">
    <property type="term" value="F:ATP binding"/>
    <property type="evidence" value="ECO:0007669"/>
    <property type="project" value="UniProtKB-KW"/>
</dbReference>
<protein>
    <recommendedName>
        <fullName evidence="5">Diacylglycerol kinase accessory domain-containing protein</fullName>
    </recommendedName>
</protein>
<dbReference type="EMBL" id="CAJNOK010041485">
    <property type="protein sequence ID" value="CAF1558283.1"/>
    <property type="molecule type" value="Genomic_DNA"/>
</dbReference>
<reference evidence="6" key="1">
    <citation type="submission" date="2021-02" db="EMBL/GenBank/DDBJ databases">
        <authorList>
            <person name="Nowell W R."/>
        </authorList>
    </citation>
    <scope>NUCLEOTIDE SEQUENCE</scope>
</reference>
<organism evidence="6 8">
    <name type="scientific">Didymodactylos carnosus</name>
    <dbReference type="NCBI Taxonomy" id="1234261"/>
    <lineage>
        <taxon>Eukaryota</taxon>
        <taxon>Metazoa</taxon>
        <taxon>Spiralia</taxon>
        <taxon>Gnathifera</taxon>
        <taxon>Rotifera</taxon>
        <taxon>Eurotatoria</taxon>
        <taxon>Bdelloidea</taxon>
        <taxon>Philodinida</taxon>
        <taxon>Philodinidae</taxon>
        <taxon>Didymodactylos</taxon>
    </lineage>
</organism>
<proteinExistence type="predicted"/>
<feature type="non-terminal residue" evidence="6">
    <location>
        <position position="1"/>
    </location>
</feature>
<dbReference type="InterPro" id="IPR000756">
    <property type="entry name" value="Diacylglycerol_kin_accessory"/>
</dbReference>
<dbReference type="InterPro" id="IPR037607">
    <property type="entry name" value="DGK"/>
</dbReference>
<dbReference type="Proteomes" id="UP000677228">
    <property type="component" value="Unassembled WGS sequence"/>
</dbReference>
<gene>
    <name evidence="6" type="ORF">OVA965_LOCUS39669</name>
    <name evidence="7" type="ORF">TMI583_LOCUS41008</name>
</gene>
<evidence type="ECO:0000256" key="2">
    <source>
        <dbReference type="ARBA" id="ARBA00022741"/>
    </source>
</evidence>
<evidence type="ECO:0000256" key="4">
    <source>
        <dbReference type="ARBA" id="ARBA00022840"/>
    </source>
</evidence>
<keyword evidence="4" id="KW-0067">ATP-binding</keyword>
<dbReference type="PANTHER" id="PTHR11255:SF80">
    <property type="entry name" value="EYE-SPECIFIC DIACYLGLYCEROL KINASE"/>
    <property type="match status" value="1"/>
</dbReference>
<dbReference type="GO" id="GO:0007200">
    <property type="term" value="P:phospholipase C-activating G protein-coupled receptor signaling pathway"/>
    <property type="evidence" value="ECO:0007669"/>
    <property type="project" value="InterPro"/>
</dbReference>
<evidence type="ECO:0000256" key="3">
    <source>
        <dbReference type="ARBA" id="ARBA00022777"/>
    </source>
</evidence>
<dbReference type="AlphaFoldDB" id="A0A8S2FUJ3"/>
<dbReference type="PANTHER" id="PTHR11255">
    <property type="entry name" value="DIACYLGLYCEROL KINASE"/>
    <property type="match status" value="1"/>
</dbReference>
<keyword evidence="3" id="KW-0418">Kinase</keyword>
<dbReference type="InterPro" id="IPR016064">
    <property type="entry name" value="NAD/diacylglycerol_kinase_sf"/>
</dbReference>
<dbReference type="SUPFAM" id="SSF111331">
    <property type="entry name" value="NAD kinase/diacylglycerol kinase-like"/>
    <property type="match status" value="1"/>
</dbReference>
<sequence>QDFGDKKLEIVGLSATHMGLIHVGFHGQRIAQCSRLTIELQTPMLAQLDGEPFYIPASVVVKVTHSGQVMVLRYNSV</sequence>
<evidence type="ECO:0000313" key="8">
    <source>
        <dbReference type="Proteomes" id="UP000677228"/>
    </source>
</evidence>
<keyword evidence="2" id="KW-0547">Nucleotide-binding</keyword>
<keyword evidence="1" id="KW-0808">Transferase</keyword>
<accession>A0A8S2FUJ3</accession>
<evidence type="ECO:0000313" key="7">
    <source>
        <dbReference type="EMBL" id="CAF4349650.1"/>
    </source>
</evidence>
<evidence type="ECO:0000313" key="6">
    <source>
        <dbReference type="EMBL" id="CAF1558283.1"/>
    </source>
</evidence>
<feature type="domain" description="Diacylglycerol kinase accessory" evidence="5">
    <location>
        <begin position="1"/>
        <end position="52"/>
    </location>
</feature>
<dbReference type="GO" id="GO:0005886">
    <property type="term" value="C:plasma membrane"/>
    <property type="evidence" value="ECO:0007669"/>
    <property type="project" value="TreeGrafter"/>
</dbReference>
<comment type="caution">
    <text evidence="6">The sequence shown here is derived from an EMBL/GenBank/DDBJ whole genome shotgun (WGS) entry which is preliminary data.</text>
</comment>
<evidence type="ECO:0000259" key="5">
    <source>
        <dbReference type="Pfam" id="PF00609"/>
    </source>
</evidence>
<dbReference type="Pfam" id="PF00609">
    <property type="entry name" value="DAGK_acc"/>
    <property type="match status" value="1"/>
</dbReference>
<dbReference type="Proteomes" id="UP000682733">
    <property type="component" value="Unassembled WGS sequence"/>
</dbReference>
<dbReference type="GO" id="GO:0004143">
    <property type="term" value="F:ATP-dependent diacylglycerol kinase activity"/>
    <property type="evidence" value="ECO:0007669"/>
    <property type="project" value="InterPro"/>
</dbReference>
<dbReference type="EMBL" id="CAJOBA010064054">
    <property type="protein sequence ID" value="CAF4349650.1"/>
    <property type="molecule type" value="Genomic_DNA"/>
</dbReference>